<dbReference type="Proteomes" id="UP000275267">
    <property type="component" value="Unassembled WGS sequence"/>
</dbReference>
<feature type="compositionally biased region" description="Basic and acidic residues" evidence="14">
    <location>
        <begin position="546"/>
        <end position="572"/>
    </location>
</feature>
<evidence type="ECO:0000259" key="15">
    <source>
        <dbReference type="Pfam" id="PF24758"/>
    </source>
</evidence>
<evidence type="ECO:0000256" key="7">
    <source>
        <dbReference type="ARBA" id="ARBA00022946"/>
    </source>
</evidence>
<keyword evidence="4" id="KW-0444">Lipid biosynthesis</keyword>
<dbReference type="PANTHER" id="PTHR14269:SF60">
    <property type="entry name" value="CARDIOLIPIN SYNTHASE (CMP-FORMING)"/>
    <property type="match status" value="1"/>
</dbReference>
<reference evidence="17" key="1">
    <citation type="journal article" date="2019" name="Nat. Commun.">
        <title>The genome of broomcorn millet.</title>
        <authorList>
            <person name="Zou C."/>
            <person name="Miki D."/>
            <person name="Li D."/>
            <person name="Tang Q."/>
            <person name="Xiao L."/>
            <person name="Rajput S."/>
            <person name="Deng P."/>
            <person name="Jia W."/>
            <person name="Huang R."/>
            <person name="Zhang M."/>
            <person name="Sun Y."/>
            <person name="Hu J."/>
            <person name="Fu X."/>
            <person name="Schnable P.S."/>
            <person name="Li F."/>
            <person name="Zhang H."/>
            <person name="Feng B."/>
            <person name="Zhu X."/>
            <person name="Liu R."/>
            <person name="Schnable J.C."/>
            <person name="Zhu J.-K."/>
            <person name="Zhang H."/>
        </authorList>
    </citation>
    <scope>NUCLEOTIDE SEQUENCE [LARGE SCALE GENOMIC DNA]</scope>
</reference>
<evidence type="ECO:0000256" key="12">
    <source>
        <dbReference type="ARBA" id="ARBA00023264"/>
    </source>
</evidence>
<evidence type="ECO:0000256" key="14">
    <source>
        <dbReference type="SAM" id="MobiDB-lite"/>
    </source>
</evidence>
<comment type="cofactor">
    <cofactor evidence="1">
        <name>Mn(2+)</name>
        <dbReference type="ChEBI" id="CHEBI:29035"/>
    </cofactor>
</comment>
<protein>
    <submittedName>
        <fullName evidence="16">CDP-diacylglycerol--glycerol-3-phosphate 3-phosphatidyltransferase 1, chloroplastic</fullName>
    </submittedName>
</protein>
<sequence>MAFLKTLNPLIRRTTTPISNPSPLLSLHTFLASSFPTTITPAAASPAAAPFPGAAHAHVPVRSGGPLFLSSPPWMLSQSATPLTAAAAALRDKLRRAQALAGGRAQAVADAVRWDHRRISGVEAEAAPSAGAVGGGGERFLNAPNLVSIGRMVSGPVIGWMIVNEWYLPAFATLAVSGASDWLDGFLARKMGINSVFGSYLDPLADKVLIGCVAVAMVQNDLLHPGLVGLVVMRDLLLVGGAFYKRASSLGWKWNSWSEYVNLDAIHREKVEPLFISKVNTVFQLMLVAAALLQPEFGTDETQNYITLLSWLVATTTITSTIGYGVKYYRIKPRSRLPSLKKLSLCDVKVDTLSLEQIIARSPGLEDLHLIDCAQHLDLVDSKVLKRLTVDGFLGRDKGLTIAAPCLIHFKCTGLPLEEISWRERPSLESACIFASLSRSTYDGQSDFTGIFLNAKRLALFGYGIKRLQLNRAREGAETEPISIAGMTVQCPLIETVIIQCSKDDGEIQKTVDALVATGISLEKIHVTFYEDMQKNVAERKRKRQEGKTGRSILEKKLKKQQDWVDDSHAISDNDNSGDEMEGTFGYEYDPDDF</sequence>
<keyword evidence="6" id="KW-0812">Transmembrane</keyword>
<comment type="caution">
    <text evidence="16">The sequence shown here is derived from an EMBL/GenBank/DDBJ whole genome shotgun (WGS) entry which is preliminary data.</text>
</comment>
<dbReference type="InterPro" id="IPR000462">
    <property type="entry name" value="CDP-OH_P_trans"/>
</dbReference>
<dbReference type="InterPro" id="IPR055411">
    <property type="entry name" value="LRR_FXL15/At3g58940/PEG3-like"/>
</dbReference>
<keyword evidence="12" id="KW-1208">Phospholipid metabolism</keyword>
<dbReference type="STRING" id="4540.A0A3L6STU1"/>
<organism evidence="16 17">
    <name type="scientific">Panicum miliaceum</name>
    <name type="common">Proso millet</name>
    <name type="synonym">Broomcorn millet</name>
    <dbReference type="NCBI Taxonomy" id="4540"/>
    <lineage>
        <taxon>Eukaryota</taxon>
        <taxon>Viridiplantae</taxon>
        <taxon>Streptophyta</taxon>
        <taxon>Embryophyta</taxon>
        <taxon>Tracheophyta</taxon>
        <taxon>Spermatophyta</taxon>
        <taxon>Magnoliopsida</taxon>
        <taxon>Liliopsida</taxon>
        <taxon>Poales</taxon>
        <taxon>Poaceae</taxon>
        <taxon>PACMAD clade</taxon>
        <taxon>Panicoideae</taxon>
        <taxon>Panicodae</taxon>
        <taxon>Paniceae</taxon>
        <taxon>Panicinae</taxon>
        <taxon>Panicum</taxon>
        <taxon>Panicum sect. Panicum</taxon>
    </lineage>
</organism>
<dbReference type="GO" id="GO:0043337">
    <property type="term" value="F:cardiolipin synthase (CMP-forming)"/>
    <property type="evidence" value="ECO:0007669"/>
    <property type="project" value="TreeGrafter"/>
</dbReference>
<evidence type="ECO:0000313" key="16">
    <source>
        <dbReference type="EMBL" id="RLN25087.1"/>
    </source>
</evidence>
<evidence type="ECO:0000256" key="11">
    <source>
        <dbReference type="ARBA" id="ARBA00023209"/>
    </source>
</evidence>
<evidence type="ECO:0000256" key="10">
    <source>
        <dbReference type="ARBA" id="ARBA00023136"/>
    </source>
</evidence>
<evidence type="ECO:0000256" key="2">
    <source>
        <dbReference type="ARBA" id="ARBA00004141"/>
    </source>
</evidence>
<evidence type="ECO:0000256" key="5">
    <source>
        <dbReference type="ARBA" id="ARBA00022679"/>
    </source>
</evidence>
<evidence type="ECO:0000256" key="13">
    <source>
        <dbReference type="RuleBase" id="RU003750"/>
    </source>
</evidence>
<evidence type="ECO:0000313" key="17">
    <source>
        <dbReference type="Proteomes" id="UP000275267"/>
    </source>
</evidence>
<feature type="region of interest" description="Disordered" evidence="14">
    <location>
        <begin position="540"/>
        <end position="594"/>
    </location>
</feature>
<keyword evidence="11" id="KW-0594">Phospholipid biosynthesis</keyword>
<dbReference type="GO" id="GO:0032049">
    <property type="term" value="P:cardiolipin biosynthetic process"/>
    <property type="evidence" value="ECO:0007669"/>
    <property type="project" value="TreeGrafter"/>
</dbReference>
<dbReference type="InterPro" id="IPR048254">
    <property type="entry name" value="CDP_ALCOHOL_P_TRANSF_CS"/>
</dbReference>
<dbReference type="GO" id="GO:0005739">
    <property type="term" value="C:mitochondrion"/>
    <property type="evidence" value="ECO:0007669"/>
    <property type="project" value="TreeGrafter"/>
</dbReference>
<evidence type="ECO:0000256" key="3">
    <source>
        <dbReference type="ARBA" id="ARBA00010441"/>
    </source>
</evidence>
<comment type="similarity">
    <text evidence="3 13">Belongs to the CDP-alcohol phosphatidyltransferase class-I family.</text>
</comment>
<gene>
    <name evidence="16" type="ORF">C2845_PM07G26700</name>
</gene>
<dbReference type="FunFam" id="1.20.120.1760:FF:000020">
    <property type="entry name" value="cardiolipin synthase (CMP-forming), mitochondrial"/>
    <property type="match status" value="1"/>
</dbReference>
<evidence type="ECO:0000256" key="4">
    <source>
        <dbReference type="ARBA" id="ARBA00022516"/>
    </source>
</evidence>
<dbReference type="AlphaFoldDB" id="A0A3L6STU1"/>
<evidence type="ECO:0000256" key="1">
    <source>
        <dbReference type="ARBA" id="ARBA00001936"/>
    </source>
</evidence>
<dbReference type="Pfam" id="PF01066">
    <property type="entry name" value="CDP-OH_P_transf"/>
    <property type="match status" value="1"/>
</dbReference>
<evidence type="ECO:0000256" key="8">
    <source>
        <dbReference type="ARBA" id="ARBA00022989"/>
    </source>
</evidence>
<keyword evidence="7" id="KW-0809">Transit peptide</keyword>
<keyword evidence="17" id="KW-1185">Reference proteome</keyword>
<dbReference type="InterPro" id="IPR043130">
    <property type="entry name" value="CDP-OH_PTrfase_TM_dom"/>
</dbReference>
<keyword evidence="8" id="KW-1133">Transmembrane helix</keyword>
<dbReference type="GO" id="GO:0016020">
    <property type="term" value="C:membrane"/>
    <property type="evidence" value="ECO:0007669"/>
    <property type="project" value="UniProtKB-SubCell"/>
</dbReference>
<comment type="subcellular location">
    <subcellularLocation>
        <location evidence="2">Membrane</location>
        <topology evidence="2">Multi-pass membrane protein</topology>
    </subcellularLocation>
</comment>
<accession>A0A3L6STU1</accession>
<keyword evidence="5 13" id="KW-0808">Transferase</keyword>
<dbReference type="InterPro" id="IPR050324">
    <property type="entry name" value="CDP-alcohol_PTase-I"/>
</dbReference>
<dbReference type="EMBL" id="PQIB02000004">
    <property type="protein sequence ID" value="RLN25087.1"/>
    <property type="molecule type" value="Genomic_DNA"/>
</dbReference>
<dbReference type="PROSITE" id="PS00379">
    <property type="entry name" value="CDP_ALCOHOL_P_TRANSF"/>
    <property type="match status" value="1"/>
</dbReference>
<name>A0A3L6STU1_PANMI</name>
<dbReference type="Gene3D" id="1.20.120.1760">
    <property type="match status" value="1"/>
</dbReference>
<dbReference type="PANTHER" id="PTHR14269">
    <property type="entry name" value="CDP-DIACYLGLYCEROL--GLYCEROL-3-PHOSPHATE 3-PHOSPHATIDYLTRANSFERASE-RELATED"/>
    <property type="match status" value="1"/>
</dbReference>
<evidence type="ECO:0000256" key="9">
    <source>
        <dbReference type="ARBA" id="ARBA00023098"/>
    </source>
</evidence>
<feature type="domain" description="F-box/LRR-repeat protein 15/At3g58940/PEG3-like LRR" evidence="15">
    <location>
        <begin position="331"/>
        <end position="408"/>
    </location>
</feature>
<dbReference type="OrthoDB" id="10020554at2759"/>
<keyword evidence="10" id="KW-0472">Membrane</keyword>
<evidence type="ECO:0000256" key="6">
    <source>
        <dbReference type="ARBA" id="ARBA00022692"/>
    </source>
</evidence>
<dbReference type="Pfam" id="PF24758">
    <property type="entry name" value="LRR_At5g56370"/>
    <property type="match status" value="1"/>
</dbReference>
<keyword evidence="9" id="KW-0443">Lipid metabolism</keyword>
<proteinExistence type="inferred from homology"/>